<dbReference type="GO" id="GO:0051301">
    <property type="term" value="P:cell division"/>
    <property type="evidence" value="ECO:0007669"/>
    <property type="project" value="UniProtKB-KW"/>
</dbReference>
<dbReference type="InterPro" id="IPR006671">
    <property type="entry name" value="Cyclin_N"/>
</dbReference>
<dbReference type="FunFam" id="1.10.472.10:FF:000034">
    <property type="entry name" value="D2/4-type cyclin"/>
    <property type="match status" value="1"/>
</dbReference>
<dbReference type="PROSITE" id="PS00292">
    <property type="entry name" value="CYCLINS"/>
    <property type="match status" value="1"/>
</dbReference>
<organism evidence="9 10">
    <name type="scientific">Cuscuta europaea</name>
    <name type="common">European dodder</name>
    <dbReference type="NCBI Taxonomy" id="41803"/>
    <lineage>
        <taxon>Eukaryota</taxon>
        <taxon>Viridiplantae</taxon>
        <taxon>Streptophyta</taxon>
        <taxon>Embryophyta</taxon>
        <taxon>Tracheophyta</taxon>
        <taxon>Spermatophyta</taxon>
        <taxon>Magnoliopsida</taxon>
        <taxon>eudicotyledons</taxon>
        <taxon>Gunneridae</taxon>
        <taxon>Pentapetalae</taxon>
        <taxon>asterids</taxon>
        <taxon>lamiids</taxon>
        <taxon>Solanales</taxon>
        <taxon>Convolvulaceae</taxon>
        <taxon>Cuscuteae</taxon>
        <taxon>Cuscuta</taxon>
        <taxon>Cuscuta subgen. Cuscuta</taxon>
    </lineage>
</organism>
<dbReference type="CDD" id="cd20543">
    <property type="entry name" value="CYCLIN_AtCycD-like_rpt1"/>
    <property type="match status" value="1"/>
</dbReference>
<accession>A0A9P0VMN7</accession>
<protein>
    <recommendedName>
        <fullName evidence="11">Cyclin N-terminal domain-containing protein</fullName>
    </recommendedName>
</protein>
<keyword evidence="3 5" id="KW-0195">Cyclin</keyword>
<dbReference type="SUPFAM" id="SSF47954">
    <property type="entry name" value="Cyclin-like"/>
    <property type="match status" value="2"/>
</dbReference>
<dbReference type="Pfam" id="PF00134">
    <property type="entry name" value="Cyclin_N"/>
    <property type="match status" value="1"/>
</dbReference>
<evidence type="ECO:0008006" key="11">
    <source>
        <dbReference type="Google" id="ProtNLM"/>
    </source>
</evidence>
<evidence type="ECO:0000256" key="4">
    <source>
        <dbReference type="ARBA" id="ARBA00023306"/>
    </source>
</evidence>
<evidence type="ECO:0000259" key="8">
    <source>
        <dbReference type="SMART" id="SM01332"/>
    </source>
</evidence>
<dbReference type="InterPro" id="IPR004367">
    <property type="entry name" value="Cyclin_C-dom"/>
</dbReference>
<comment type="caution">
    <text evidence="9">The sequence shown here is derived from an EMBL/GenBank/DDBJ whole genome shotgun (WGS) entry which is preliminary data.</text>
</comment>
<dbReference type="FunFam" id="1.10.472.10:FF:000040">
    <property type="entry name" value="D6-type cyclin"/>
    <property type="match status" value="1"/>
</dbReference>
<dbReference type="SMART" id="SM01332">
    <property type="entry name" value="Cyclin_C"/>
    <property type="match status" value="1"/>
</dbReference>
<dbReference type="AlphaFoldDB" id="A0A9P0VMN7"/>
<keyword evidence="2" id="KW-0132">Cell division</keyword>
<feature type="domain" description="Cyclin-like" evidence="7">
    <location>
        <begin position="81"/>
        <end position="169"/>
    </location>
</feature>
<dbReference type="InterPro" id="IPR013763">
    <property type="entry name" value="Cyclin-like_dom"/>
</dbReference>
<evidence type="ECO:0000313" key="10">
    <source>
        <dbReference type="Proteomes" id="UP001152484"/>
    </source>
</evidence>
<dbReference type="SMART" id="SM00385">
    <property type="entry name" value="CYCLIN"/>
    <property type="match status" value="1"/>
</dbReference>
<keyword evidence="10" id="KW-1185">Reference proteome</keyword>
<dbReference type="Gene3D" id="1.10.472.10">
    <property type="entry name" value="Cyclin-like"/>
    <property type="match status" value="2"/>
</dbReference>
<dbReference type="EMBL" id="CAMAPE010000002">
    <property type="protein sequence ID" value="CAH9052082.1"/>
    <property type="molecule type" value="Genomic_DNA"/>
</dbReference>
<keyword evidence="4" id="KW-0131">Cell cycle</keyword>
<evidence type="ECO:0000256" key="6">
    <source>
        <dbReference type="SAM" id="MobiDB-lite"/>
    </source>
</evidence>
<evidence type="ECO:0000256" key="1">
    <source>
        <dbReference type="ARBA" id="ARBA00009065"/>
    </source>
</evidence>
<dbReference type="InterPro" id="IPR036915">
    <property type="entry name" value="Cyclin-like_sf"/>
</dbReference>
<dbReference type="Pfam" id="PF02984">
    <property type="entry name" value="Cyclin_C"/>
    <property type="match status" value="1"/>
</dbReference>
<gene>
    <name evidence="9" type="ORF">CEURO_LOCUS285</name>
</gene>
<reference evidence="9" key="1">
    <citation type="submission" date="2022-07" db="EMBL/GenBank/DDBJ databases">
        <authorList>
            <person name="Macas J."/>
            <person name="Novak P."/>
            <person name="Neumann P."/>
        </authorList>
    </citation>
    <scope>NUCLEOTIDE SEQUENCE</scope>
</reference>
<evidence type="ECO:0000313" key="9">
    <source>
        <dbReference type="EMBL" id="CAH9052082.1"/>
    </source>
</evidence>
<evidence type="ECO:0000256" key="3">
    <source>
        <dbReference type="ARBA" id="ARBA00023127"/>
    </source>
</evidence>
<proteinExistence type="inferred from homology"/>
<feature type="domain" description="Cyclin C-terminal" evidence="8">
    <location>
        <begin position="178"/>
        <end position="303"/>
    </location>
</feature>
<evidence type="ECO:0000256" key="5">
    <source>
        <dbReference type="RuleBase" id="RU000383"/>
    </source>
</evidence>
<evidence type="ECO:0000259" key="7">
    <source>
        <dbReference type="SMART" id="SM00385"/>
    </source>
</evidence>
<dbReference type="OrthoDB" id="5590282at2759"/>
<comment type="similarity">
    <text evidence="1">Belongs to the cyclin family. Cyclin D subfamily.</text>
</comment>
<feature type="compositionally biased region" description="Basic and acidic residues" evidence="6">
    <location>
        <begin position="317"/>
        <end position="332"/>
    </location>
</feature>
<dbReference type="InterPro" id="IPR039361">
    <property type="entry name" value="Cyclin"/>
</dbReference>
<name>A0A9P0VMN7_CUSEU</name>
<feature type="region of interest" description="Disordered" evidence="6">
    <location>
        <begin position="311"/>
        <end position="332"/>
    </location>
</feature>
<dbReference type="InterPro" id="IPR048258">
    <property type="entry name" value="Cyclins_cyclin-box"/>
</dbReference>
<dbReference type="PANTHER" id="PTHR10177">
    <property type="entry name" value="CYCLINS"/>
    <property type="match status" value="1"/>
</dbReference>
<evidence type="ECO:0000256" key="2">
    <source>
        <dbReference type="ARBA" id="ARBA00022618"/>
    </source>
</evidence>
<sequence length="332" mass="36797">MGPSMDCATTTLLCDEGDDGVVGHGLGVRRNRRSLTKLPVQSEECLALMIRKESENLPSCDYLKRLRNGEVDVASRDEVLDWIAKVHSHFNFGPLCAYLAVSYLDRFLSAYDFPESKSWMMQLLAVACLSIAAKMEETDVPLSLDLQTGDSKYVFEGRTIQRMELLVLTTLKWRMQAVTPFSFMDYYLTKINRDQTASCSSIVKCTELILSTLKGINFIEFKPSEIAAAAVAISVAVETEAVDIEKAICSLTPQIQKERVMRCVESMQEFSSPSGFLTVQRTSHVSVPNSPIGVLEAASCLSYSTADDLGVGSCEDESSHDNPVTKRRKLED</sequence>
<dbReference type="Proteomes" id="UP001152484">
    <property type="component" value="Unassembled WGS sequence"/>
</dbReference>